<feature type="transmembrane region" description="Helical" evidence="1">
    <location>
        <begin position="44"/>
        <end position="63"/>
    </location>
</feature>
<organism evidence="3 4">
    <name type="scientific">Microvirga lotononidis</name>
    <dbReference type="NCBI Taxonomy" id="864069"/>
    <lineage>
        <taxon>Bacteria</taxon>
        <taxon>Pseudomonadati</taxon>
        <taxon>Pseudomonadota</taxon>
        <taxon>Alphaproteobacteria</taxon>
        <taxon>Hyphomicrobiales</taxon>
        <taxon>Methylobacteriaceae</taxon>
        <taxon>Microvirga</taxon>
    </lineage>
</organism>
<name>I4YSG1_9HYPH</name>
<gene>
    <name evidence="3" type="ORF">MicloDRAFT_00034540</name>
</gene>
<dbReference type="RefSeq" id="WP_009762953.1">
    <property type="nucleotide sequence ID" value="NZ_CP141050.1"/>
</dbReference>
<dbReference type="AlphaFoldDB" id="I4YSG1"/>
<keyword evidence="2" id="KW-0732">Signal</keyword>
<dbReference type="PATRIC" id="fig|864069.3.peg.3770"/>
<keyword evidence="1" id="KW-0812">Transmembrane</keyword>
<protein>
    <submittedName>
        <fullName evidence="3">Uncharacterized protein</fullName>
    </submittedName>
</protein>
<accession>I4YSG1</accession>
<keyword evidence="4" id="KW-1185">Reference proteome</keyword>
<reference evidence="3 4" key="1">
    <citation type="submission" date="2012-02" db="EMBL/GenBank/DDBJ databases">
        <title>Improved High-Quality Draft sequence of Microvirga sp. WSM3557.</title>
        <authorList>
            <consortium name="US DOE Joint Genome Institute"/>
            <person name="Lucas S."/>
            <person name="Han J."/>
            <person name="Lapidus A."/>
            <person name="Cheng J.-F."/>
            <person name="Goodwin L."/>
            <person name="Pitluck S."/>
            <person name="Peters L."/>
            <person name="Zhang X."/>
            <person name="Detter J.C."/>
            <person name="Han C."/>
            <person name="Tapia R."/>
            <person name="Land M."/>
            <person name="Hauser L."/>
            <person name="Kyrpides N."/>
            <person name="Ivanova N."/>
            <person name="Pagani I."/>
            <person name="Brau L."/>
            <person name="Yates R."/>
            <person name="O'Hara G."/>
            <person name="Rui T."/>
            <person name="Howieson J."/>
            <person name="Reeve W."/>
            <person name="Woyke T."/>
        </authorList>
    </citation>
    <scope>NUCLEOTIDE SEQUENCE [LARGE SCALE GENOMIC DNA]</scope>
    <source>
        <strain evidence="3 4">WSM3557</strain>
    </source>
</reference>
<evidence type="ECO:0000313" key="4">
    <source>
        <dbReference type="Proteomes" id="UP000003947"/>
    </source>
</evidence>
<evidence type="ECO:0000313" key="3">
    <source>
        <dbReference type="EMBL" id="EIM26903.1"/>
    </source>
</evidence>
<feature type="chain" id="PRO_5003698341" evidence="2">
    <location>
        <begin position="21"/>
        <end position="68"/>
    </location>
</feature>
<dbReference type="EMBL" id="JH660645">
    <property type="protein sequence ID" value="EIM26903.1"/>
    <property type="molecule type" value="Genomic_DNA"/>
</dbReference>
<evidence type="ECO:0000256" key="1">
    <source>
        <dbReference type="SAM" id="Phobius"/>
    </source>
</evidence>
<evidence type="ECO:0000256" key="2">
    <source>
        <dbReference type="SAM" id="SignalP"/>
    </source>
</evidence>
<proteinExistence type="predicted"/>
<dbReference type="HOGENOM" id="CLU_2789272_0_0_5"/>
<keyword evidence="1" id="KW-0472">Membrane</keyword>
<feature type="signal peptide" evidence="2">
    <location>
        <begin position="1"/>
        <end position="20"/>
    </location>
</feature>
<sequence precursor="true">MSKLEALTGFIFLAVSSAWAQTPPAAPPAGGTGAVTGGIMDYWWVILLIIIVAACRAAIRVAVDRQSG</sequence>
<dbReference type="Proteomes" id="UP000003947">
    <property type="component" value="Unassembled WGS sequence"/>
</dbReference>
<keyword evidence="1" id="KW-1133">Transmembrane helix</keyword>